<name>A0A6I6F4Y4_9CLOT</name>
<evidence type="ECO:0000313" key="1">
    <source>
        <dbReference type="EMBL" id="QGU95448.1"/>
    </source>
</evidence>
<keyword evidence="2" id="KW-1185">Reference proteome</keyword>
<evidence type="ECO:0000313" key="2">
    <source>
        <dbReference type="Proteomes" id="UP000422764"/>
    </source>
</evidence>
<sequence>MVGFKKNNSIAKNKTKGNGNVNIQNSNIQINKGMEEVLELARKGDNMGALRKMGIFQRCFSAMHPLYPYFRYSLNMHEKGVGIKIIANNEEAIKKFPPHGNIKFIISDEYKWAKNINELIRYGYEKQVPVKLKAESIKLWLGDYLIKEIEHFSEVSIIPEKFPEPIAMKFEFENTSFSLDYLEMRLTRIEDNCLIISNEKQEETKLTLTLYISRFNVANCKFNIKLAEKYTDNVEANLKINKFLFNVSQEGVKRLVILKDDSEFMAFSDSNVNYPNINVLEEIELLERLKVLEKYYGVVFKLPQNITNDDYENLLVLEKSMNNEPITGTYSEITMAVTVYSGVDQMKIINKDNGQRIEWVSNNETVELFGQSIIFKEKRLTFNNAVLDNKEKTLKKFEFADDCDVLNVKFKPFDKSDNSFELYYKFK</sequence>
<organism evidence="1 2">
    <name type="scientific">Clostridium bovifaecis</name>
    <dbReference type="NCBI Taxonomy" id="2184719"/>
    <lineage>
        <taxon>Bacteria</taxon>
        <taxon>Bacillati</taxon>
        <taxon>Bacillota</taxon>
        <taxon>Clostridia</taxon>
        <taxon>Eubacteriales</taxon>
        <taxon>Clostridiaceae</taxon>
        <taxon>Clostridium</taxon>
    </lineage>
</organism>
<dbReference type="EMBL" id="CP046522">
    <property type="protein sequence ID" value="QGU95448.1"/>
    <property type="molecule type" value="Genomic_DNA"/>
</dbReference>
<proteinExistence type="predicted"/>
<gene>
    <name evidence="1" type="ORF">GOM49_10420</name>
</gene>
<reference evidence="1 2" key="1">
    <citation type="submission" date="2019-12" db="EMBL/GenBank/DDBJ databases">
        <title>Genome sequenceing of Clostridium bovifaecis.</title>
        <authorList>
            <person name="Yao Y."/>
        </authorList>
    </citation>
    <scope>NUCLEOTIDE SEQUENCE [LARGE SCALE GENOMIC DNA]</scope>
    <source>
        <strain evidence="1 2">BXX</strain>
    </source>
</reference>
<protein>
    <submittedName>
        <fullName evidence="1">Uncharacterized protein</fullName>
    </submittedName>
</protein>
<dbReference type="AlphaFoldDB" id="A0A6I6F4Y4"/>
<dbReference type="Proteomes" id="UP000422764">
    <property type="component" value="Chromosome"/>
</dbReference>
<accession>A0A6I6F4Y4</accession>